<dbReference type="AlphaFoldDB" id="A0A8E2E367"/>
<protein>
    <recommendedName>
        <fullName evidence="1">DUF4470 domain-containing protein</fullName>
    </recommendedName>
</protein>
<organism evidence="2 3">
    <name type="scientific">Lepidopterella palustris CBS 459.81</name>
    <dbReference type="NCBI Taxonomy" id="1314670"/>
    <lineage>
        <taxon>Eukaryota</taxon>
        <taxon>Fungi</taxon>
        <taxon>Dikarya</taxon>
        <taxon>Ascomycota</taxon>
        <taxon>Pezizomycotina</taxon>
        <taxon>Dothideomycetes</taxon>
        <taxon>Pleosporomycetidae</taxon>
        <taxon>Mytilinidiales</taxon>
        <taxon>Argynnaceae</taxon>
        <taxon>Lepidopterella</taxon>
    </lineage>
</organism>
<dbReference type="Proteomes" id="UP000250266">
    <property type="component" value="Unassembled WGS sequence"/>
</dbReference>
<reference evidence="2 3" key="1">
    <citation type="journal article" date="2016" name="Nat. Commun.">
        <title>Ectomycorrhizal ecology is imprinted in the genome of the dominant symbiotic fungus Cenococcum geophilum.</title>
        <authorList>
            <consortium name="DOE Joint Genome Institute"/>
            <person name="Peter M."/>
            <person name="Kohler A."/>
            <person name="Ohm R.A."/>
            <person name="Kuo A."/>
            <person name="Krutzmann J."/>
            <person name="Morin E."/>
            <person name="Arend M."/>
            <person name="Barry K.W."/>
            <person name="Binder M."/>
            <person name="Choi C."/>
            <person name="Clum A."/>
            <person name="Copeland A."/>
            <person name="Grisel N."/>
            <person name="Haridas S."/>
            <person name="Kipfer T."/>
            <person name="LaButti K."/>
            <person name="Lindquist E."/>
            <person name="Lipzen A."/>
            <person name="Maire R."/>
            <person name="Meier B."/>
            <person name="Mihaltcheva S."/>
            <person name="Molinier V."/>
            <person name="Murat C."/>
            <person name="Poggeler S."/>
            <person name="Quandt C.A."/>
            <person name="Sperisen C."/>
            <person name="Tritt A."/>
            <person name="Tisserant E."/>
            <person name="Crous P.W."/>
            <person name="Henrissat B."/>
            <person name="Nehls U."/>
            <person name="Egli S."/>
            <person name="Spatafora J.W."/>
            <person name="Grigoriev I.V."/>
            <person name="Martin F.M."/>
        </authorList>
    </citation>
    <scope>NUCLEOTIDE SEQUENCE [LARGE SCALE GENOMIC DNA]</scope>
    <source>
        <strain evidence="2 3">CBS 459.81</strain>
    </source>
</reference>
<keyword evidence="3" id="KW-1185">Reference proteome</keyword>
<proteinExistence type="predicted"/>
<sequence>MQAAYINLISYFCPLGNTSAACLTQNSPPGQNASLLLLGCGDVRNTLFTAYMNSGQDDRVLDITCCDIEPAIIVTKASLQNWHGSTYGRYLRFCDTKTLSLVREVWVTYAVTGLSEKEKQRQKKAFKSEIRKAKDMKTSRSIMISFRMPQLNNEFWDSGVTTKDPQARSKAKHPNPMFSASPYSTSTIHYGTEPILGFHTATAYAPLQQNSPLHPGTGHLLDKHTHKTIQAAQVQFGQWSKSFRKSVERNIVLRFYAGDALSFGHTLSHNARSDYERTHPAPSLFDVIETSNLVDHVGAVNLMVAAVPLLINSPSSVLYTETLLRLEGSFEDAANSLLCGNLPTMAVLFGIVPVEYWTNTTAVSSGEELILDSVMKNTNSIAWRRPMSSTTETIPTCYRPVQLKHAELSCLLYEVYLQMFSHENVSDPFATLPSAISVMPVLQSIQKKSLPRHHRGSFALLLRFLRANLNVDWEEMMNSLLEKNLSDSTLIVGHSFIQELFVYLYIFGLHTMESFTPSLTHLGKCFRGRTIYLWVSQYLRI</sequence>
<dbReference type="OrthoDB" id="432970at2759"/>
<accession>A0A8E2E367</accession>
<evidence type="ECO:0000313" key="2">
    <source>
        <dbReference type="EMBL" id="OCK76510.1"/>
    </source>
</evidence>
<gene>
    <name evidence="2" type="ORF">K432DRAFT_419174</name>
</gene>
<evidence type="ECO:0000313" key="3">
    <source>
        <dbReference type="Proteomes" id="UP000250266"/>
    </source>
</evidence>
<name>A0A8E2E367_9PEZI</name>
<dbReference type="EMBL" id="KV745203">
    <property type="protein sequence ID" value="OCK76510.1"/>
    <property type="molecule type" value="Genomic_DNA"/>
</dbReference>
<feature type="domain" description="DUF4470" evidence="1">
    <location>
        <begin position="14"/>
        <end position="74"/>
    </location>
</feature>
<dbReference type="InterPro" id="IPR027974">
    <property type="entry name" value="DUF4470"/>
</dbReference>
<evidence type="ECO:0000259" key="1">
    <source>
        <dbReference type="Pfam" id="PF14737"/>
    </source>
</evidence>
<dbReference type="Pfam" id="PF14737">
    <property type="entry name" value="DUF4470"/>
    <property type="match status" value="1"/>
</dbReference>